<name>A0AAV5AJE0_9AGAM</name>
<dbReference type="EMBL" id="BPWL01000008">
    <property type="protein sequence ID" value="GJJ12793.1"/>
    <property type="molecule type" value="Genomic_DNA"/>
</dbReference>
<dbReference type="SUPFAM" id="SSF52499">
    <property type="entry name" value="Isochorismatase-like hydrolases"/>
    <property type="match status" value="1"/>
</dbReference>
<dbReference type="InterPro" id="IPR050272">
    <property type="entry name" value="Isochorismatase-like_hydrls"/>
</dbReference>
<dbReference type="PANTHER" id="PTHR43540:SF9">
    <property type="entry name" value="FAMILY HYDROLASE, PUTATIVE (AFU_ORTHOLOGUE AFUA_2G08700)-RELATED"/>
    <property type="match status" value="1"/>
</dbReference>
<evidence type="ECO:0000313" key="5">
    <source>
        <dbReference type="Proteomes" id="UP001050691"/>
    </source>
</evidence>
<evidence type="ECO:0000259" key="3">
    <source>
        <dbReference type="Pfam" id="PF00857"/>
    </source>
</evidence>
<accession>A0AAV5AJE0</accession>
<gene>
    <name evidence="4" type="ORF">Clacol_007038</name>
</gene>
<proteinExistence type="inferred from homology"/>
<dbReference type="InterPro" id="IPR036380">
    <property type="entry name" value="Isochorismatase-like_sf"/>
</dbReference>
<dbReference type="GO" id="GO:0016787">
    <property type="term" value="F:hydrolase activity"/>
    <property type="evidence" value="ECO:0007669"/>
    <property type="project" value="UniProtKB-KW"/>
</dbReference>
<protein>
    <recommendedName>
        <fullName evidence="3">Isochorismatase-like domain-containing protein</fullName>
    </recommendedName>
</protein>
<evidence type="ECO:0000256" key="1">
    <source>
        <dbReference type="ARBA" id="ARBA00006336"/>
    </source>
</evidence>
<keyword evidence="5" id="KW-1185">Reference proteome</keyword>
<dbReference type="CDD" id="cd00431">
    <property type="entry name" value="cysteine_hydrolases"/>
    <property type="match status" value="1"/>
</dbReference>
<sequence length="247" mass="26929">MAAAAILPNLTKVKTFGNIENRSFWTEYPSGLIDLTRNHPPTSVVTTGSEPSKEGNELEFEVDGDRRVRVDPKQSAIVIVDMQKNWGLTPRELTTLPPVLVRSFTKLGEGGFGCDLGGNWGPALMRGTPNADLYGPLKDEWLKGKEAGTDIWFHKNRVGGLWGPGTPLGLYLREEGLNTLFFAGVNTDQCVLGTLVDAYFNGYDSILIKDATATTSPDHGYDGALYNTELLYGFVTDSQKIITGAAR</sequence>
<reference evidence="4" key="1">
    <citation type="submission" date="2021-10" db="EMBL/GenBank/DDBJ databases">
        <title>De novo Genome Assembly of Clathrus columnatus (Basidiomycota, Fungi) Using Illumina and Nanopore Sequence Data.</title>
        <authorList>
            <person name="Ogiso-Tanaka E."/>
            <person name="Itagaki H."/>
            <person name="Hosoya T."/>
            <person name="Hosaka K."/>
        </authorList>
    </citation>
    <scope>NUCLEOTIDE SEQUENCE</scope>
    <source>
        <strain evidence="4">MO-923</strain>
    </source>
</reference>
<comment type="similarity">
    <text evidence="1">Belongs to the isochorismatase family.</text>
</comment>
<keyword evidence="2" id="KW-0378">Hydrolase</keyword>
<dbReference type="Proteomes" id="UP001050691">
    <property type="component" value="Unassembled WGS sequence"/>
</dbReference>
<dbReference type="PANTHER" id="PTHR43540">
    <property type="entry name" value="PEROXYUREIDOACRYLATE/UREIDOACRYLATE AMIDOHYDROLASE-RELATED"/>
    <property type="match status" value="1"/>
</dbReference>
<organism evidence="4 5">
    <name type="scientific">Clathrus columnatus</name>
    <dbReference type="NCBI Taxonomy" id="1419009"/>
    <lineage>
        <taxon>Eukaryota</taxon>
        <taxon>Fungi</taxon>
        <taxon>Dikarya</taxon>
        <taxon>Basidiomycota</taxon>
        <taxon>Agaricomycotina</taxon>
        <taxon>Agaricomycetes</taxon>
        <taxon>Phallomycetidae</taxon>
        <taxon>Phallales</taxon>
        <taxon>Clathraceae</taxon>
        <taxon>Clathrus</taxon>
    </lineage>
</organism>
<feature type="domain" description="Isochorismatase-like" evidence="3">
    <location>
        <begin position="118"/>
        <end position="239"/>
    </location>
</feature>
<dbReference type="AlphaFoldDB" id="A0AAV5AJE0"/>
<evidence type="ECO:0000313" key="4">
    <source>
        <dbReference type="EMBL" id="GJJ12793.1"/>
    </source>
</evidence>
<dbReference type="Pfam" id="PF00857">
    <property type="entry name" value="Isochorismatase"/>
    <property type="match status" value="1"/>
</dbReference>
<dbReference type="Gene3D" id="3.40.50.850">
    <property type="entry name" value="Isochorismatase-like"/>
    <property type="match status" value="1"/>
</dbReference>
<comment type="caution">
    <text evidence="4">The sequence shown here is derived from an EMBL/GenBank/DDBJ whole genome shotgun (WGS) entry which is preliminary data.</text>
</comment>
<evidence type="ECO:0000256" key="2">
    <source>
        <dbReference type="ARBA" id="ARBA00022801"/>
    </source>
</evidence>
<dbReference type="InterPro" id="IPR000868">
    <property type="entry name" value="Isochorismatase-like_dom"/>
</dbReference>